<dbReference type="AlphaFoldDB" id="A0A2A5JIW5"/>
<name>A0A2A5JIW5_RHOSG</name>
<evidence type="ECO:0000313" key="1">
    <source>
        <dbReference type="EMBL" id="PCK29366.1"/>
    </source>
</evidence>
<proteinExistence type="predicted"/>
<dbReference type="PROSITE" id="PS51257">
    <property type="entry name" value="PROKAR_LIPOPROTEIN"/>
    <property type="match status" value="1"/>
</dbReference>
<comment type="caution">
    <text evidence="1">The sequence shown here is derived from an EMBL/GenBank/DDBJ whole genome shotgun (WGS) entry which is preliminary data.</text>
</comment>
<gene>
    <name evidence="1" type="ORF">CHR55_03045</name>
</gene>
<sequence length="326" mass="35128">MGRQLTVSARALLSVPLVASLCLVTACSAPFWRDSVYFTPPEARVFETADCLGIEVAWGLFGVDLYSRPKHETGYLPSDFDPVAVFRCEVGEDASGALTVDMVRLEGDVAAVKDAYRVDSKRFPDNVVASCVTSELVPVKLWMVNSAGQVMFPAWPSSPCGFQVGPLDSLRSLHEVERVRTSLSLSPTMANCDRSSAVQFDRTDAREVDKAREQFERGEGYDPLDNELATPVADAAGLSVCRHESQTDVDVIRLSEAESRDVVAAIADAPIAPPCDQIATATASSTLLRVDGSGGTPVSVELDGCRRAALSGYRSTPEWVTEAFAR</sequence>
<protein>
    <submittedName>
        <fullName evidence="1">Uncharacterized protein</fullName>
    </submittedName>
</protein>
<evidence type="ECO:0000313" key="2">
    <source>
        <dbReference type="Proteomes" id="UP000230886"/>
    </source>
</evidence>
<accession>A0A2A5JIW5</accession>
<reference evidence="1 2" key="1">
    <citation type="submission" date="2017-07" db="EMBL/GenBank/DDBJ databases">
        <title>Draft sequence of Rhodococcus enclensis 23b-28.</title>
        <authorList>
            <person name="Besaury L."/>
            <person name="Sancelme M."/>
            <person name="Amato P."/>
            <person name="Lallement A."/>
            <person name="Delort A.-M."/>
        </authorList>
    </citation>
    <scope>NUCLEOTIDE SEQUENCE [LARGE SCALE GENOMIC DNA]</scope>
    <source>
        <strain evidence="1 2">23b-28</strain>
    </source>
</reference>
<dbReference type="EMBL" id="NOVD01000001">
    <property type="protein sequence ID" value="PCK29366.1"/>
    <property type="molecule type" value="Genomic_DNA"/>
</dbReference>
<dbReference type="Proteomes" id="UP000230886">
    <property type="component" value="Unassembled WGS sequence"/>
</dbReference>
<organism evidence="1 2">
    <name type="scientific">Rhodococcus qingshengii</name>
    <dbReference type="NCBI Taxonomy" id="334542"/>
    <lineage>
        <taxon>Bacteria</taxon>
        <taxon>Bacillati</taxon>
        <taxon>Actinomycetota</taxon>
        <taxon>Actinomycetes</taxon>
        <taxon>Mycobacteriales</taxon>
        <taxon>Nocardiaceae</taxon>
        <taxon>Rhodococcus</taxon>
        <taxon>Rhodococcus erythropolis group</taxon>
    </lineage>
</organism>